<evidence type="ECO:0000313" key="8">
    <source>
        <dbReference type="Proteomes" id="UP000603865"/>
    </source>
</evidence>
<organism evidence="7 8">
    <name type="scientific">Deinococcus ruber</name>
    <dbReference type="NCBI Taxonomy" id="1848197"/>
    <lineage>
        <taxon>Bacteria</taxon>
        <taxon>Thermotogati</taxon>
        <taxon>Deinococcota</taxon>
        <taxon>Deinococci</taxon>
        <taxon>Deinococcales</taxon>
        <taxon>Deinococcaceae</taxon>
        <taxon>Deinococcus</taxon>
    </lineage>
</organism>
<keyword evidence="8" id="KW-1185">Reference proteome</keyword>
<evidence type="ECO:0000256" key="6">
    <source>
        <dbReference type="SAM" id="Phobius"/>
    </source>
</evidence>
<comment type="subcellular location">
    <subcellularLocation>
        <location evidence="1">Cell membrane</location>
        <topology evidence="1">Multi-pass membrane protein</topology>
    </subcellularLocation>
</comment>
<feature type="transmembrane region" description="Helical" evidence="6">
    <location>
        <begin position="12"/>
        <end position="37"/>
    </location>
</feature>
<reference evidence="7" key="2">
    <citation type="submission" date="2020-09" db="EMBL/GenBank/DDBJ databases">
        <authorList>
            <person name="Sun Q."/>
            <person name="Ohkuma M."/>
        </authorList>
    </citation>
    <scope>NUCLEOTIDE SEQUENCE</scope>
    <source>
        <strain evidence="7">JCM 31311</strain>
    </source>
</reference>
<evidence type="ECO:0000313" key="7">
    <source>
        <dbReference type="EMBL" id="GGR08237.1"/>
    </source>
</evidence>
<comment type="caution">
    <text evidence="7">The sequence shown here is derived from an EMBL/GenBank/DDBJ whole genome shotgun (WGS) entry which is preliminary data.</text>
</comment>
<dbReference type="PANTHER" id="PTHR33529">
    <property type="entry name" value="SLR0882 PROTEIN-RELATED"/>
    <property type="match status" value="1"/>
</dbReference>
<reference evidence="7" key="1">
    <citation type="journal article" date="2014" name="Int. J. Syst. Evol. Microbiol.">
        <title>Complete genome sequence of Corynebacterium casei LMG S-19264T (=DSM 44701T), isolated from a smear-ripened cheese.</title>
        <authorList>
            <consortium name="US DOE Joint Genome Institute (JGI-PGF)"/>
            <person name="Walter F."/>
            <person name="Albersmeier A."/>
            <person name="Kalinowski J."/>
            <person name="Ruckert C."/>
        </authorList>
    </citation>
    <scope>NUCLEOTIDE SEQUENCE</scope>
    <source>
        <strain evidence="7">JCM 31311</strain>
    </source>
</reference>
<keyword evidence="3 6" id="KW-0812">Transmembrane</keyword>
<protein>
    <submittedName>
        <fullName evidence="7">Permease</fullName>
    </submittedName>
</protein>
<sequence>MLRYVFKEVVPWYLGGVLLFLALQMTNALATTAGLLISYRVPFAEAASLFGNQVPGLLGRCLVVAVPFALLLAFGRLAKDSEFKAARAGGVRPLSLLLPLLLPALAIGGLIYYNSGWLTPQGQQKWWNAWYGVYNQSPPPPSTEKYAYAQGDTFYSAGRVQNDSGSAQAQLSGVLVIQGDTTYSAPVGRWDSAAHTWTLPGGSVVGPDGVPRPFNTPVTLPERDVLRRPAAPLDQSATPDLRQQLAVLRAQSPLPTEGSRSVAFELAHRVADAFTPFVFVLAAGALGLLLSNRAWAAAGVILFIFGFYVLWSTAPELARTGAMSPTLAAWFPNVVFLLLGGGLAWRLR</sequence>
<accession>A0A918F4Y5</accession>
<dbReference type="InterPro" id="IPR005495">
    <property type="entry name" value="LptG/LptF_permease"/>
</dbReference>
<evidence type="ECO:0000256" key="1">
    <source>
        <dbReference type="ARBA" id="ARBA00004651"/>
    </source>
</evidence>
<feature type="transmembrane region" description="Helical" evidence="6">
    <location>
        <begin position="295"/>
        <end position="314"/>
    </location>
</feature>
<dbReference type="GO" id="GO:0043190">
    <property type="term" value="C:ATP-binding cassette (ABC) transporter complex"/>
    <property type="evidence" value="ECO:0007669"/>
    <property type="project" value="TreeGrafter"/>
</dbReference>
<evidence type="ECO:0000256" key="5">
    <source>
        <dbReference type="ARBA" id="ARBA00023136"/>
    </source>
</evidence>
<feature type="transmembrane region" description="Helical" evidence="6">
    <location>
        <begin position="94"/>
        <end position="113"/>
    </location>
</feature>
<dbReference type="AlphaFoldDB" id="A0A918F4Y5"/>
<feature type="transmembrane region" description="Helical" evidence="6">
    <location>
        <begin position="273"/>
        <end position="290"/>
    </location>
</feature>
<dbReference type="Pfam" id="PF03739">
    <property type="entry name" value="LptF_LptG"/>
    <property type="match status" value="1"/>
</dbReference>
<evidence type="ECO:0000256" key="2">
    <source>
        <dbReference type="ARBA" id="ARBA00022475"/>
    </source>
</evidence>
<evidence type="ECO:0000256" key="3">
    <source>
        <dbReference type="ARBA" id="ARBA00022692"/>
    </source>
</evidence>
<dbReference type="EMBL" id="BMQL01000010">
    <property type="protein sequence ID" value="GGR08237.1"/>
    <property type="molecule type" value="Genomic_DNA"/>
</dbReference>
<keyword evidence="4 6" id="KW-1133">Transmembrane helix</keyword>
<evidence type="ECO:0000256" key="4">
    <source>
        <dbReference type="ARBA" id="ARBA00022989"/>
    </source>
</evidence>
<gene>
    <name evidence="7" type="ORF">GCM10008957_21180</name>
</gene>
<proteinExistence type="predicted"/>
<name>A0A918F4Y5_9DEIO</name>
<feature type="transmembrane region" description="Helical" evidence="6">
    <location>
        <begin position="57"/>
        <end position="74"/>
    </location>
</feature>
<feature type="transmembrane region" description="Helical" evidence="6">
    <location>
        <begin position="326"/>
        <end position="345"/>
    </location>
</feature>
<dbReference type="PANTHER" id="PTHR33529:SF6">
    <property type="entry name" value="YJGP_YJGQ FAMILY PERMEASE"/>
    <property type="match status" value="1"/>
</dbReference>
<dbReference type="Proteomes" id="UP000603865">
    <property type="component" value="Unassembled WGS sequence"/>
</dbReference>
<dbReference type="GO" id="GO:0015920">
    <property type="term" value="P:lipopolysaccharide transport"/>
    <property type="evidence" value="ECO:0007669"/>
    <property type="project" value="TreeGrafter"/>
</dbReference>
<keyword evidence="5 6" id="KW-0472">Membrane</keyword>
<keyword evidence="2" id="KW-1003">Cell membrane</keyword>